<organism evidence="3 4">
    <name type="scientific">Mycobacterium paraffinicum</name>
    <dbReference type="NCBI Taxonomy" id="53378"/>
    <lineage>
        <taxon>Bacteria</taxon>
        <taxon>Bacillati</taxon>
        <taxon>Actinomycetota</taxon>
        <taxon>Actinomycetes</taxon>
        <taxon>Mycobacteriales</taxon>
        <taxon>Mycobacteriaceae</taxon>
        <taxon>Mycobacterium</taxon>
    </lineage>
</organism>
<dbReference type="PANTHER" id="PTHR42993:SF1">
    <property type="entry name" value="MAOC-LIKE DEHYDRATASE DOMAIN-CONTAINING PROTEIN"/>
    <property type="match status" value="1"/>
</dbReference>
<proteinExistence type="inferred from homology"/>
<accession>A0A1Q4HXE4</accession>
<comment type="caution">
    <text evidence="3">The sequence shown here is derived from an EMBL/GenBank/DDBJ whole genome shotgun (WGS) entry which is preliminary data.</text>
</comment>
<dbReference type="Gene3D" id="3.10.129.10">
    <property type="entry name" value="Hotdog Thioesterase"/>
    <property type="match status" value="1"/>
</dbReference>
<dbReference type="PANTHER" id="PTHR42993">
    <property type="entry name" value="MAOC-LIKE DEHYDRATASE DOMAIN-CONTAINING PROTEIN"/>
    <property type="match status" value="1"/>
</dbReference>
<name>A0A1Q4HXE4_9MYCO</name>
<dbReference type="Pfam" id="PF01575">
    <property type="entry name" value="MaoC_dehydratas"/>
    <property type="match status" value="1"/>
</dbReference>
<reference evidence="3 4" key="1">
    <citation type="submission" date="2016-11" db="EMBL/GenBank/DDBJ databases">
        <title>Genome sequences of unsequenced Mycobacteria.</title>
        <authorList>
            <person name="Greninger A.L."/>
            <person name="Fang F."/>
            <person name="Jerome K.R."/>
        </authorList>
    </citation>
    <scope>NUCLEOTIDE SEQUENCE [LARGE SCALE GENOMIC DNA]</scope>
    <source>
        <strain evidence="3 4">M11</strain>
    </source>
</reference>
<dbReference type="InterPro" id="IPR039375">
    <property type="entry name" value="NodN-like"/>
</dbReference>
<dbReference type="Proteomes" id="UP000186438">
    <property type="component" value="Unassembled WGS sequence"/>
</dbReference>
<dbReference type="OrthoDB" id="9801735at2"/>
<dbReference type="SUPFAM" id="SSF54637">
    <property type="entry name" value="Thioesterase/thiol ester dehydrase-isomerase"/>
    <property type="match status" value="1"/>
</dbReference>
<dbReference type="InterPro" id="IPR002539">
    <property type="entry name" value="MaoC-like_dom"/>
</dbReference>
<dbReference type="STRING" id="53378.BRW65_08870"/>
<evidence type="ECO:0000259" key="2">
    <source>
        <dbReference type="Pfam" id="PF01575"/>
    </source>
</evidence>
<dbReference type="AlphaFoldDB" id="A0A1Q4HXE4"/>
<gene>
    <name evidence="3" type="ORF">BRW65_08870</name>
</gene>
<comment type="similarity">
    <text evidence="1">Belongs to the enoyl-CoA hydratase/isomerase family.</text>
</comment>
<evidence type="ECO:0000313" key="3">
    <source>
        <dbReference type="EMBL" id="OJZ74373.1"/>
    </source>
</evidence>
<dbReference type="RefSeq" id="WP_073873695.1">
    <property type="nucleotide sequence ID" value="NZ_MPNT01000006.1"/>
</dbReference>
<sequence length="158" mass="17229">MTQARTSPTEYDGVAGFEAHVGDHLGYSDWHRVTQQEIDLFAEATGDHQWIHVDPERAASGPYGRTIAHGYLTLSLVPVLVQQIYKVTGLAMQVNYGSDKLRFPAPVPVDSRIRAGAELLKVDRTDKGGRATVRVTVEVEGNDRPACVVDTIAAMVDA</sequence>
<evidence type="ECO:0000313" key="4">
    <source>
        <dbReference type="Proteomes" id="UP000186438"/>
    </source>
</evidence>
<evidence type="ECO:0000256" key="1">
    <source>
        <dbReference type="ARBA" id="ARBA00005254"/>
    </source>
</evidence>
<dbReference type="InterPro" id="IPR029069">
    <property type="entry name" value="HotDog_dom_sf"/>
</dbReference>
<dbReference type="CDD" id="cd03450">
    <property type="entry name" value="NodN"/>
    <property type="match status" value="1"/>
</dbReference>
<feature type="domain" description="MaoC-like" evidence="2">
    <location>
        <begin position="18"/>
        <end position="138"/>
    </location>
</feature>
<dbReference type="EMBL" id="MPNT01000006">
    <property type="protein sequence ID" value="OJZ74373.1"/>
    <property type="molecule type" value="Genomic_DNA"/>
</dbReference>
<protein>
    <submittedName>
        <fullName evidence="3">Dehydratase</fullName>
    </submittedName>
</protein>
<keyword evidence="4" id="KW-1185">Reference proteome</keyword>